<accession>A0A7X2M1G5</accession>
<comment type="caution">
    <text evidence="1">The sequence shown here is derived from an EMBL/GenBank/DDBJ whole genome shotgun (WGS) entry which is preliminary data.</text>
</comment>
<dbReference type="EMBL" id="WKKI01000080">
    <property type="protein sequence ID" value="MRX74344.1"/>
    <property type="molecule type" value="Genomic_DNA"/>
</dbReference>
<evidence type="ECO:0000313" key="2">
    <source>
        <dbReference type="Proteomes" id="UP000448867"/>
    </source>
</evidence>
<evidence type="ECO:0000313" key="1">
    <source>
        <dbReference type="EMBL" id="MRX74344.1"/>
    </source>
</evidence>
<protein>
    <submittedName>
        <fullName evidence="1">Uncharacterized protein</fullName>
    </submittedName>
</protein>
<sequence>MKRMPFEPPTEFYDERLSKVDEQICSLLKQRRDISNNTPGFPSDAAISNWALKYDLYEEFLNALFRAIRMYDFFKIPIEPAGFRKHISVLKSIEKNNRIYSITVIRQYENASVLQLHIDWDEPNDSSIERHHHNGFELFLGEQYHCRQDRAAGSTGHYTYNFIISPPLPDDVSNTKVVFREYSDTFLEKPTGLEIVMNIE</sequence>
<name>A0A7X2M1G5_9BACI</name>
<organism evidence="1 2">
    <name type="scientific">Metabacillus lacus</name>
    <dbReference type="NCBI Taxonomy" id="1983721"/>
    <lineage>
        <taxon>Bacteria</taxon>
        <taxon>Bacillati</taxon>
        <taxon>Bacillota</taxon>
        <taxon>Bacilli</taxon>
        <taxon>Bacillales</taxon>
        <taxon>Bacillaceae</taxon>
        <taxon>Metabacillus</taxon>
    </lineage>
</organism>
<proteinExistence type="predicted"/>
<dbReference type="Proteomes" id="UP000448867">
    <property type="component" value="Unassembled WGS sequence"/>
</dbReference>
<reference evidence="1 2" key="1">
    <citation type="submission" date="2019-11" db="EMBL/GenBank/DDBJ databases">
        <title>Bacillus lacus genome.</title>
        <authorList>
            <person name="Allen C.J."/>
            <person name="Newman J.D."/>
        </authorList>
    </citation>
    <scope>NUCLEOTIDE SEQUENCE [LARGE SCALE GENOMIC DNA]</scope>
    <source>
        <strain evidence="1 2">KCTC 33946</strain>
    </source>
</reference>
<dbReference type="RefSeq" id="WP_154309792.1">
    <property type="nucleotide sequence ID" value="NZ_WKKI01000080.1"/>
</dbReference>
<dbReference type="AlphaFoldDB" id="A0A7X2M1G5"/>
<keyword evidence="2" id="KW-1185">Reference proteome</keyword>
<dbReference type="OrthoDB" id="1797229at2"/>
<gene>
    <name evidence="1" type="ORF">GJU40_19685</name>
</gene>